<dbReference type="Proteomes" id="UP001396334">
    <property type="component" value="Unassembled WGS sequence"/>
</dbReference>
<keyword evidence="3" id="KW-1185">Reference proteome</keyword>
<evidence type="ECO:0000256" key="1">
    <source>
        <dbReference type="SAM" id="MobiDB-lite"/>
    </source>
</evidence>
<evidence type="ECO:0000313" key="3">
    <source>
        <dbReference type="Proteomes" id="UP001396334"/>
    </source>
</evidence>
<organism evidence="2 3">
    <name type="scientific">Hibiscus sabdariffa</name>
    <name type="common">roselle</name>
    <dbReference type="NCBI Taxonomy" id="183260"/>
    <lineage>
        <taxon>Eukaryota</taxon>
        <taxon>Viridiplantae</taxon>
        <taxon>Streptophyta</taxon>
        <taxon>Embryophyta</taxon>
        <taxon>Tracheophyta</taxon>
        <taxon>Spermatophyta</taxon>
        <taxon>Magnoliopsida</taxon>
        <taxon>eudicotyledons</taxon>
        <taxon>Gunneridae</taxon>
        <taxon>Pentapetalae</taxon>
        <taxon>rosids</taxon>
        <taxon>malvids</taxon>
        <taxon>Malvales</taxon>
        <taxon>Malvaceae</taxon>
        <taxon>Malvoideae</taxon>
        <taxon>Hibiscus</taxon>
    </lineage>
</organism>
<dbReference type="EMBL" id="JBBPBN010000024">
    <property type="protein sequence ID" value="KAK9010361.1"/>
    <property type="molecule type" value="Genomic_DNA"/>
</dbReference>
<protein>
    <submittedName>
        <fullName evidence="2">Uncharacterized protein</fullName>
    </submittedName>
</protein>
<feature type="compositionally biased region" description="Basic and acidic residues" evidence="1">
    <location>
        <begin position="122"/>
        <end position="132"/>
    </location>
</feature>
<gene>
    <name evidence="2" type="ORF">V6N11_036872</name>
</gene>
<reference evidence="2 3" key="1">
    <citation type="journal article" date="2024" name="G3 (Bethesda)">
        <title>Genome assembly of Hibiscus sabdariffa L. provides insights into metabolisms of medicinal natural products.</title>
        <authorList>
            <person name="Kim T."/>
        </authorList>
    </citation>
    <scope>NUCLEOTIDE SEQUENCE [LARGE SCALE GENOMIC DNA]</scope>
    <source>
        <strain evidence="2">TK-2024</strain>
        <tissue evidence="2">Old leaves</tissue>
    </source>
</reference>
<name>A0ABR2RBM8_9ROSI</name>
<comment type="caution">
    <text evidence="2">The sequence shown here is derived from an EMBL/GenBank/DDBJ whole genome shotgun (WGS) entry which is preliminary data.</text>
</comment>
<feature type="region of interest" description="Disordered" evidence="1">
    <location>
        <begin position="122"/>
        <end position="151"/>
    </location>
</feature>
<evidence type="ECO:0000313" key="2">
    <source>
        <dbReference type="EMBL" id="KAK9010361.1"/>
    </source>
</evidence>
<sequence length="184" mass="21286">MVETKVDSNTKIANELIVNLHKMHQVAETRPADPGQDPFYYVEQKNQEIQRLKGHIKYLQEHGLPPSAQLGETLFPNISTPPSVFSPFETRTPLSPPSVFHRQPVEPKRLAPYELRELIRKQEADQKRERERKGKSHAVQEEEEPVPKVSKSMMIRDGQQNPLSLFLKGYKEAIIPRIDYQLQI</sequence>
<accession>A0ABR2RBM8</accession>
<proteinExistence type="predicted"/>